<evidence type="ECO:0000256" key="2">
    <source>
        <dbReference type="PIRSR" id="PIRSR606225-1"/>
    </source>
</evidence>
<evidence type="ECO:0000256" key="3">
    <source>
        <dbReference type="RuleBase" id="RU362028"/>
    </source>
</evidence>
<proteinExistence type="inferred from homology"/>
<dbReference type="GO" id="GO:0009982">
    <property type="term" value="F:pseudouridine synthase activity"/>
    <property type="evidence" value="ECO:0007669"/>
    <property type="project" value="InterPro"/>
</dbReference>
<evidence type="ECO:0000256" key="1">
    <source>
        <dbReference type="ARBA" id="ARBA00010876"/>
    </source>
</evidence>
<dbReference type="SUPFAM" id="SSF55120">
    <property type="entry name" value="Pseudouridine synthase"/>
    <property type="match status" value="1"/>
</dbReference>
<dbReference type="CDD" id="cd02869">
    <property type="entry name" value="PseudoU_synth_RluA_like"/>
    <property type="match status" value="1"/>
</dbReference>
<dbReference type="GO" id="GO:0000455">
    <property type="term" value="P:enzyme-directed rRNA pseudouridine synthesis"/>
    <property type="evidence" value="ECO:0007669"/>
    <property type="project" value="TreeGrafter"/>
</dbReference>
<organism evidence="5 6">
    <name type="scientific">Candidatus Brennerbacteria bacterium CG11_big_fil_rev_8_21_14_0_20_43_10</name>
    <dbReference type="NCBI Taxonomy" id="1974523"/>
    <lineage>
        <taxon>Bacteria</taxon>
        <taxon>Candidatus Brenneribacteriota</taxon>
    </lineage>
</organism>
<dbReference type="Proteomes" id="UP000236846">
    <property type="component" value="Unassembled WGS sequence"/>
</dbReference>
<dbReference type="PROSITE" id="PS01129">
    <property type="entry name" value="PSI_RLU"/>
    <property type="match status" value="1"/>
</dbReference>
<gene>
    <name evidence="5" type="ORF">COV41_02820</name>
</gene>
<accession>A0A2H0PTS9</accession>
<dbReference type="InterPro" id="IPR050188">
    <property type="entry name" value="RluA_PseudoU_synthase"/>
</dbReference>
<dbReference type="Gene3D" id="3.30.2350.10">
    <property type="entry name" value="Pseudouridine synthase"/>
    <property type="match status" value="1"/>
</dbReference>
<dbReference type="EMBL" id="PCXE01000057">
    <property type="protein sequence ID" value="PIR25417.1"/>
    <property type="molecule type" value="Genomic_DNA"/>
</dbReference>
<reference evidence="5 6" key="1">
    <citation type="submission" date="2017-09" db="EMBL/GenBank/DDBJ databases">
        <title>Depth-based differentiation of microbial function through sediment-hosted aquifers and enrichment of novel symbionts in the deep terrestrial subsurface.</title>
        <authorList>
            <person name="Probst A.J."/>
            <person name="Ladd B."/>
            <person name="Jarett J.K."/>
            <person name="Geller-Mcgrath D.E."/>
            <person name="Sieber C.M."/>
            <person name="Emerson J.B."/>
            <person name="Anantharaman K."/>
            <person name="Thomas B.C."/>
            <person name="Malmstrom R."/>
            <person name="Stieglmeier M."/>
            <person name="Klingl A."/>
            <person name="Woyke T."/>
            <person name="Ryan C.M."/>
            <person name="Banfield J.F."/>
        </authorList>
    </citation>
    <scope>NUCLEOTIDE SEQUENCE [LARGE SCALE GENOMIC DNA]</scope>
    <source>
        <strain evidence="5">CG11_big_fil_rev_8_21_14_0_20_43_10</strain>
    </source>
</reference>
<sequence>MDIHETNIIFENDDFIIINKPPGLLVHPIQGQNPKSETLNPKSFTLVDWVTTHYPQTTQITDSYSQEQKFGIVHRLDKETSGIMVIAKNQTTFDALKFQFQNHTIAKTYTALVWGNMPQKTGIISLSIAKSKHGTKRTVRRRDSLTNKPAQTQWEVIGQYDDNSQMLSLLSITPKTGRTHQIRVHCAAIGHPVIGDYLYGGKTTRAYRDRLPRVFLHAERISFSLDGKTYTFAAPLPQDLATFLKTLTPRASVAG</sequence>
<dbReference type="Pfam" id="PF00849">
    <property type="entry name" value="PseudoU_synth_2"/>
    <property type="match status" value="1"/>
</dbReference>
<dbReference type="PANTHER" id="PTHR21600">
    <property type="entry name" value="MITOCHONDRIAL RNA PSEUDOURIDINE SYNTHASE"/>
    <property type="match status" value="1"/>
</dbReference>
<feature type="active site" evidence="2">
    <location>
        <position position="77"/>
    </location>
</feature>
<dbReference type="GO" id="GO:0003723">
    <property type="term" value="F:RNA binding"/>
    <property type="evidence" value="ECO:0007669"/>
    <property type="project" value="InterPro"/>
</dbReference>
<name>A0A2H0PTS9_9BACT</name>
<feature type="domain" description="Pseudouridine synthase RsuA/RluA-like" evidence="4">
    <location>
        <begin position="14"/>
        <end position="188"/>
    </location>
</feature>
<evidence type="ECO:0000313" key="5">
    <source>
        <dbReference type="EMBL" id="PIR25417.1"/>
    </source>
</evidence>
<keyword evidence="3" id="KW-0413">Isomerase</keyword>
<comment type="function">
    <text evidence="3">Responsible for synthesis of pseudouridine from uracil.</text>
</comment>
<protein>
    <recommendedName>
        <fullName evidence="3">Pseudouridine synthase</fullName>
        <ecNumber evidence="3">5.4.99.-</ecNumber>
    </recommendedName>
</protein>
<dbReference type="NCBIfam" id="TIGR00005">
    <property type="entry name" value="rluA_subfam"/>
    <property type="match status" value="1"/>
</dbReference>
<dbReference type="PANTHER" id="PTHR21600:SF87">
    <property type="entry name" value="RNA PSEUDOURIDYLATE SYNTHASE DOMAIN-CONTAINING PROTEIN 1"/>
    <property type="match status" value="1"/>
</dbReference>
<dbReference type="InterPro" id="IPR020103">
    <property type="entry name" value="PsdUridine_synth_cat_dom_sf"/>
</dbReference>
<dbReference type="GO" id="GO:0140098">
    <property type="term" value="F:catalytic activity, acting on RNA"/>
    <property type="evidence" value="ECO:0007669"/>
    <property type="project" value="UniProtKB-ARBA"/>
</dbReference>
<comment type="caution">
    <text evidence="5">The sequence shown here is derived from an EMBL/GenBank/DDBJ whole genome shotgun (WGS) entry which is preliminary data.</text>
</comment>
<dbReference type="InterPro" id="IPR006225">
    <property type="entry name" value="PsdUridine_synth_RluC/D"/>
</dbReference>
<dbReference type="AlphaFoldDB" id="A0A2H0PTS9"/>
<evidence type="ECO:0000259" key="4">
    <source>
        <dbReference type="Pfam" id="PF00849"/>
    </source>
</evidence>
<dbReference type="InterPro" id="IPR006145">
    <property type="entry name" value="PsdUridine_synth_RsuA/RluA"/>
</dbReference>
<comment type="catalytic activity">
    <reaction evidence="3">
        <text>a uridine in RNA = a pseudouridine in RNA</text>
        <dbReference type="Rhea" id="RHEA:48348"/>
        <dbReference type="Rhea" id="RHEA-COMP:12068"/>
        <dbReference type="Rhea" id="RHEA-COMP:12069"/>
        <dbReference type="ChEBI" id="CHEBI:65314"/>
        <dbReference type="ChEBI" id="CHEBI:65315"/>
    </reaction>
</comment>
<comment type="similarity">
    <text evidence="1 3">Belongs to the pseudouridine synthase RluA family.</text>
</comment>
<dbReference type="EC" id="5.4.99.-" evidence="3"/>
<evidence type="ECO:0000313" key="6">
    <source>
        <dbReference type="Proteomes" id="UP000236846"/>
    </source>
</evidence>
<dbReference type="InterPro" id="IPR006224">
    <property type="entry name" value="PsdUridine_synth_RluA-like_CS"/>
</dbReference>